<name>A0A223V719_9FLAO</name>
<accession>A0A223V719</accession>
<dbReference type="EMBL" id="CP022957">
    <property type="protein sequence ID" value="ASV31214.1"/>
    <property type="molecule type" value="Genomic_DNA"/>
</dbReference>
<dbReference type="KEGG" id="marb:CJ263_13875"/>
<dbReference type="OrthoDB" id="1489185at2"/>
<protein>
    <submittedName>
        <fullName evidence="1">Uncharacterized protein</fullName>
    </submittedName>
</protein>
<dbReference type="Proteomes" id="UP000215244">
    <property type="component" value="Chromosome"/>
</dbReference>
<dbReference type="RefSeq" id="WP_094997825.1">
    <property type="nucleotide sequence ID" value="NZ_BMJL01000004.1"/>
</dbReference>
<dbReference type="AlphaFoldDB" id="A0A223V719"/>
<proteinExistence type="predicted"/>
<dbReference type="Pfam" id="PF13585">
    <property type="entry name" value="CHU_C"/>
    <property type="match status" value="1"/>
</dbReference>
<gene>
    <name evidence="1" type="ORF">CJ263_13875</name>
</gene>
<evidence type="ECO:0000313" key="1">
    <source>
        <dbReference type="EMBL" id="ASV31214.1"/>
    </source>
</evidence>
<keyword evidence="2" id="KW-1185">Reference proteome</keyword>
<organism evidence="1 2">
    <name type="scientific">Maribacter cobaltidurans</name>
    <dbReference type="NCBI Taxonomy" id="1178778"/>
    <lineage>
        <taxon>Bacteria</taxon>
        <taxon>Pseudomonadati</taxon>
        <taxon>Bacteroidota</taxon>
        <taxon>Flavobacteriia</taxon>
        <taxon>Flavobacteriales</taxon>
        <taxon>Flavobacteriaceae</taxon>
        <taxon>Maribacter</taxon>
    </lineage>
</organism>
<evidence type="ECO:0000313" key="2">
    <source>
        <dbReference type="Proteomes" id="UP000215244"/>
    </source>
</evidence>
<sequence length="386" mass="43177">MNRALNIIAFFSLVCVTAQTALYNNGNIRIHEGGNLGFHTDFINDSPFDGNRGLAGFYGTDLSVFGSIVPMFYDVEVAVDNDLILNLGLDTNNNTNFILGDIYTPKSNSAVYYNFLTDAFYNGDGNLTKINGYAAITNQQNFLFPVGDVEFLRPLTLNSEAANPFAKCAYFFDNPGTQGVIPGNFDTSVLDVDIEAVSTLEFWRLEGSIPSTVSISWNERSNLTALTDDPTKIIPVGWSKISQRWINLEVGMVTGTLDQGFVTTETFVPDEYEIITLGVSQIPFEPLAKDVPTLDNFFISPNGDGINDRFYVEELEESPNNMVRIYDRFGLKVFEKENYVDEFVGMSNVDNFVISREDGLPIGIYFYTIDMLDLDLKYQGFLYLAR</sequence>
<reference evidence="1 2" key="1">
    <citation type="submission" date="2017-08" db="EMBL/GenBank/DDBJ databases">
        <title>The complete genome sequence of Maribacter sp. B1, isolated from deep-sea sediment.</title>
        <authorList>
            <person name="Wu Y.-H."/>
            <person name="Cheng H."/>
            <person name="Xu X.-W."/>
        </authorList>
    </citation>
    <scope>NUCLEOTIDE SEQUENCE [LARGE SCALE GENOMIC DNA]</scope>
    <source>
        <strain evidence="1 2">B1</strain>
    </source>
</reference>